<dbReference type="PROSITE" id="PS50294">
    <property type="entry name" value="WD_REPEATS_REGION"/>
    <property type="match status" value="3"/>
</dbReference>
<evidence type="ECO:0000256" key="2">
    <source>
        <dbReference type="SAM" id="MobiDB-lite"/>
    </source>
</evidence>
<feature type="region of interest" description="Disordered" evidence="2">
    <location>
        <begin position="562"/>
        <end position="594"/>
    </location>
</feature>
<name>A0ABP1G7P1_9CHLO</name>
<dbReference type="PANTHER" id="PTHR19847">
    <property type="entry name" value="DDB1- AND CUL4-ASSOCIATED FACTOR 11"/>
    <property type="match status" value="1"/>
</dbReference>
<dbReference type="Proteomes" id="UP001497392">
    <property type="component" value="Unassembled WGS sequence"/>
</dbReference>
<dbReference type="PROSITE" id="PS50082">
    <property type="entry name" value="WD_REPEATS_2"/>
    <property type="match status" value="3"/>
</dbReference>
<feature type="compositionally biased region" description="Acidic residues" evidence="2">
    <location>
        <begin position="60"/>
        <end position="81"/>
    </location>
</feature>
<sequence>MVIELNMGNATSHAQRRRSARLQGQQSSQERSEDQPAQAAAGEDDPEYVPEHMRMASESASDEEVYMTDEDDDDDESDEEELANHGRIFIPLMGGLRVARRSMSERNATLSKLERVPKDPPPAEESVRQIVSSATACENPRHRNELADGKSKGAAGKRASTLGLLRQREANMLGGTTCGMTSPQRCHLGAFVYQPAVPAHCIDTMRSRAYIGQFSGDGEVFIAAFQHDRRIRIYETENDWRLRKDVHARNLRWTVTDTCLSPDQKYLLYSSITPTVHMVNMAASGTVESEANVTDIHEALHFDIMDEGSDDGFQRGFGIWSLSWAANGQEVVAGTGDDSLYLYNMDRQKTTLRIRGHDDDVNAVAFLDDSSNLIASGSDDTLIKVWDRRALRGNRPAGVLVGHTEGLTHLDSRGDGRYLLSNCKDQTARLWDIRKMYTSNEHHRLPPPKIPKLGDWDYRWADFPALGYVVPHPHDISVQTFRGHKVLQTLIRAYFSPAHSTGQRFVYTGDADGTARIYDIVSGKVVRELRYHREIVRDLSWHPHLPMMVTAAFDGSVVQWDPAQSADDEGGKSVCTKRRRQLPEPGDDRLEDFY</sequence>
<dbReference type="Gene3D" id="2.130.10.10">
    <property type="entry name" value="YVTN repeat-like/Quinoprotein amine dehydrogenase"/>
    <property type="match status" value="2"/>
</dbReference>
<reference evidence="3 4" key="1">
    <citation type="submission" date="2024-06" db="EMBL/GenBank/DDBJ databases">
        <authorList>
            <person name="Kraege A."/>
            <person name="Thomma B."/>
        </authorList>
    </citation>
    <scope>NUCLEOTIDE SEQUENCE [LARGE SCALE GENOMIC DNA]</scope>
</reference>
<accession>A0ABP1G7P1</accession>
<feature type="repeat" description="WD" evidence="1">
    <location>
        <begin position="529"/>
        <end position="561"/>
    </location>
</feature>
<organism evidence="3 4">
    <name type="scientific">Coccomyxa viridis</name>
    <dbReference type="NCBI Taxonomy" id="1274662"/>
    <lineage>
        <taxon>Eukaryota</taxon>
        <taxon>Viridiplantae</taxon>
        <taxon>Chlorophyta</taxon>
        <taxon>core chlorophytes</taxon>
        <taxon>Trebouxiophyceae</taxon>
        <taxon>Trebouxiophyceae incertae sedis</taxon>
        <taxon>Coccomyxaceae</taxon>
        <taxon>Coccomyxa</taxon>
    </lineage>
</organism>
<proteinExistence type="predicted"/>
<gene>
    <name evidence="3" type="primary">g11194</name>
    <name evidence="3" type="ORF">VP750_LOCUS10023</name>
</gene>
<keyword evidence="4" id="KW-1185">Reference proteome</keyword>
<evidence type="ECO:0000313" key="4">
    <source>
        <dbReference type="Proteomes" id="UP001497392"/>
    </source>
</evidence>
<dbReference type="Pfam" id="PF00400">
    <property type="entry name" value="WD40"/>
    <property type="match status" value="4"/>
</dbReference>
<dbReference type="PANTHER" id="PTHR19847:SF7">
    <property type="entry name" value="DDB1- AND CUL4-ASSOCIATED FACTOR 11"/>
    <property type="match status" value="1"/>
</dbReference>
<dbReference type="InterPro" id="IPR001680">
    <property type="entry name" value="WD40_rpt"/>
</dbReference>
<dbReference type="InterPro" id="IPR015943">
    <property type="entry name" value="WD40/YVTN_repeat-like_dom_sf"/>
</dbReference>
<dbReference type="SMART" id="SM00320">
    <property type="entry name" value="WD40"/>
    <property type="match status" value="7"/>
</dbReference>
<evidence type="ECO:0000256" key="1">
    <source>
        <dbReference type="PROSITE-ProRule" id="PRU00221"/>
    </source>
</evidence>
<comment type="caution">
    <text evidence="3">The sequence shown here is derived from an EMBL/GenBank/DDBJ whole genome shotgun (WGS) entry which is preliminary data.</text>
</comment>
<dbReference type="SUPFAM" id="SSF50978">
    <property type="entry name" value="WD40 repeat-like"/>
    <property type="match status" value="1"/>
</dbReference>
<feature type="region of interest" description="Disordered" evidence="2">
    <location>
        <begin position="1"/>
        <end position="85"/>
    </location>
</feature>
<feature type="repeat" description="WD" evidence="1">
    <location>
        <begin position="354"/>
        <end position="387"/>
    </location>
</feature>
<dbReference type="InterPro" id="IPR051859">
    <property type="entry name" value="DCAF"/>
</dbReference>
<feature type="compositionally biased region" description="Basic and acidic residues" evidence="2">
    <location>
        <begin position="139"/>
        <end position="151"/>
    </location>
</feature>
<feature type="region of interest" description="Disordered" evidence="2">
    <location>
        <begin position="134"/>
        <end position="157"/>
    </location>
</feature>
<keyword evidence="1" id="KW-0853">WD repeat</keyword>
<dbReference type="EMBL" id="CAXHTA020000018">
    <property type="protein sequence ID" value="CAL5228117.1"/>
    <property type="molecule type" value="Genomic_DNA"/>
</dbReference>
<dbReference type="InterPro" id="IPR036322">
    <property type="entry name" value="WD40_repeat_dom_sf"/>
</dbReference>
<protein>
    <submittedName>
        <fullName evidence="3">G11194 protein</fullName>
    </submittedName>
</protein>
<evidence type="ECO:0000313" key="3">
    <source>
        <dbReference type="EMBL" id="CAL5228117.1"/>
    </source>
</evidence>
<feature type="repeat" description="WD" evidence="1">
    <location>
        <begin position="400"/>
        <end position="441"/>
    </location>
</feature>